<name>A0A6V7VCT4_MELEN</name>
<evidence type="ECO:0000313" key="3">
    <source>
        <dbReference type="EMBL" id="CAD2172727.1"/>
    </source>
</evidence>
<dbReference type="EMBL" id="CAJEWN010000205">
    <property type="protein sequence ID" value="CAD2172727.1"/>
    <property type="molecule type" value="Genomic_DNA"/>
</dbReference>
<reference evidence="3 4" key="1">
    <citation type="submission" date="2020-08" db="EMBL/GenBank/DDBJ databases">
        <authorList>
            <person name="Koutsovoulos G."/>
            <person name="Danchin GJ E."/>
        </authorList>
    </citation>
    <scope>NUCLEOTIDE SEQUENCE [LARGE SCALE GENOMIC DNA]</scope>
</reference>
<sequence length="143" mass="16483">MKYSPFHFMVQLIHDPQIANNLGVGLVMQLELNFEPDINIGKNEGHLSLCHTQIVIKSYSPKNVLINEKHYKNPIGPGMPIVMRIIASEGHYIININEGDNLFYYQNAYPHWAINRVEVYTYRKCSNNYPLSNNCPLSNNYSI</sequence>
<gene>
    <name evidence="3" type="ORF">MENT_LOCUS24294</name>
</gene>
<feature type="domain" description="Galectin" evidence="2">
    <location>
        <begin position="52"/>
        <end position="120"/>
    </location>
</feature>
<dbReference type="Gene3D" id="2.60.120.200">
    <property type="match status" value="1"/>
</dbReference>
<accession>A0A6V7VCT4</accession>
<dbReference type="Pfam" id="PF00337">
    <property type="entry name" value="Gal-bind_lectin"/>
    <property type="match status" value="1"/>
</dbReference>
<dbReference type="InterPro" id="IPR001079">
    <property type="entry name" value="Galectin_CRD"/>
</dbReference>
<proteinExistence type="predicted"/>
<dbReference type="AlphaFoldDB" id="A0A6V7VCT4"/>
<evidence type="ECO:0000259" key="2">
    <source>
        <dbReference type="Pfam" id="PF00337"/>
    </source>
</evidence>
<dbReference type="Proteomes" id="UP000580250">
    <property type="component" value="Unassembled WGS sequence"/>
</dbReference>
<dbReference type="InterPro" id="IPR013320">
    <property type="entry name" value="ConA-like_dom_sf"/>
</dbReference>
<dbReference type="SUPFAM" id="SSF49899">
    <property type="entry name" value="Concanavalin A-like lectins/glucanases"/>
    <property type="match status" value="1"/>
</dbReference>
<protein>
    <recommendedName>
        <fullName evidence="2">Galectin domain-containing protein</fullName>
    </recommendedName>
</protein>
<dbReference type="GO" id="GO:0030246">
    <property type="term" value="F:carbohydrate binding"/>
    <property type="evidence" value="ECO:0007669"/>
    <property type="project" value="UniProtKB-KW"/>
</dbReference>
<organism evidence="3 4">
    <name type="scientific">Meloidogyne enterolobii</name>
    <name type="common">Root-knot nematode worm</name>
    <name type="synonym">Meloidogyne mayaguensis</name>
    <dbReference type="NCBI Taxonomy" id="390850"/>
    <lineage>
        <taxon>Eukaryota</taxon>
        <taxon>Metazoa</taxon>
        <taxon>Ecdysozoa</taxon>
        <taxon>Nematoda</taxon>
        <taxon>Chromadorea</taxon>
        <taxon>Rhabditida</taxon>
        <taxon>Tylenchina</taxon>
        <taxon>Tylenchomorpha</taxon>
        <taxon>Tylenchoidea</taxon>
        <taxon>Meloidogynidae</taxon>
        <taxon>Meloidogyninae</taxon>
        <taxon>Meloidogyne</taxon>
    </lineage>
</organism>
<comment type="caution">
    <text evidence="3">The sequence shown here is derived from an EMBL/GenBank/DDBJ whole genome shotgun (WGS) entry which is preliminary data.</text>
</comment>
<evidence type="ECO:0000313" key="4">
    <source>
        <dbReference type="Proteomes" id="UP000580250"/>
    </source>
</evidence>
<keyword evidence="1" id="KW-0430">Lectin</keyword>
<evidence type="ECO:0000256" key="1">
    <source>
        <dbReference type="ARBA" id="ARBA00022734"/>
    </source>
</evidence>